<protein>
    <submittedName>
        <fullName evidence="1">Uncharacterized protein</fullName>
    </submittedName>
</protein>
<dbReference type="AlphaFoldDB" id="A0A0F8YIZ1"/>
<reference evidence="1" key="1">
    <citation type="journal article" date="2015" name="Nature">
        <title>Complex archaea that bridge the gap between prokaryotes and eukaryotes.</title>
        <authorList>
            <person name="Spang A."/>
            <person name="Saw J.H."/>
            <person name="Jorgensen S.L."/>
            <person name="Zaremba-Niedzwiedzka K."/>
            <person name="Martijn J."/>
            <person name="Lind A.E."/>
            <person name="van Eijk R."/>
            <person name="Schleper C."/>
            <person name="Guy L."/>
            <person name="Ettema T.J."/>
        </authorList>
    </citation>
    <scope>NUCLEOTIDE SEQUENCE</scope>
</reference>
<name>A0A0F8YIZ1_9ZZZZ</name>
<evidence type="ECO:0000313" key="1">
    <source>
        <dbReference type="EMBL" id="KKK48051.1"/>
    </source>
</evidence>
<proteinExistence type="predicted"/>
<organism evidence="1">
    <name type="scientific">marine sediment metagenome</name>
    <dbReference type="NCBI Taxonomy" id="412755"/>
    <lineage>
        <taxon>unclassified sequences</taxon>
        <taxon>metagenomes</taxon>
        <taxon>ecological metagenomes</taxon>
    </lineage>
</organism>
<gene>
    <name evidence="1" type="ORF">LCGC14_3149010</name>
</gene>
<sequence length="86" mass="9450">MFCPEDGTEISISLTSQPNIWYHPCPNCGACWYYNGEQGSYQVDRDAVSAQVLLEGVCPVCNISFRSHFRGQVCDPVAEGETSDLG</sequence>
<dbReference type="EMBL" id="LAZR01069265">
    <property type="protein sequence ID" value="KKK48051.1"/>
    <property type="molecule type" value="Genomic_DNA"/>
</dbReference>
<accession>A0A0F8YIZ1</accession>
<comment type="caution">
    <text evidence="1">The sequence shown here is derived from an EMBL/GenBank/DDBJ whole genome shotgun (WGS) entry which is preliminary data.</text>
</comment>